<organism evidence="1 2">
    <name type="scientific">Vaccinium darrowii</name>
    <dbReference type="NCBI Taxonomy" id="229202"/>
    <lineage>
        <taxon>Eukaryota</taxon>
        <taxon>Viridiplantae</taxon>
        <taxon>Streptophyta</taxon>
        <taxon>Embryophyta</taxon>
        <taxon>Tracheophyta</taxon>
        <taxon>Spermatophyta</taxon>
        <taxon>Magnoliopsida</taxon>
        <taxon>eudicotyledons</taxon>
        <taxon>Gunneridae</taxon>
        <taxon>Pentapetalae</taxon>
        <taxon>asterids</taxon>
        <taxon>Ericales</taxon>
        <taxon>Ericaceae</taxon>
        <taxon>Vaccinioideae</taxon>
        <taxon>Vaccinieae</taxon>
        <taxon>Vaccinium</taxon>
    </lineage>
</organism>
<proteinExistence type="predicted"/>
<keyword evidence="2" id="KW-1185">Reference proteome</keyword>
<evidence type="ECO:0000313" key="2">
    <source>
        <dbReference type="Proteomes" id="UP000828048"/>
    </source>
</evidence>
<evidence type="ECO:0000313" key="1">
    <source>
        <dbReference type="EMBL" id="KAH7856726.1"/>
    </source>
</evidence>
<reference evidence="1 2" key="1">
    <citation type="journal article" date="2021" name="Hortic Res">
        <title>High-quality reference genome and annotation aids understanding of berry development for evergreen blueberry (Vaccinium darrowii).</title>
        <authorList>
            <person name="Yu J."/>
            <person name="Hulse-Kemp A.M."/>
            <person name="Babiker E."/>
            <person name="Staton M."/>
        </authorList>
    </citation>
    <scope>NUCLEOTIDE SEQUENCE [LARGE SCALE GENOMIC DNA]</scope>
    <source>
        <strain evidence="2">cv. NJ 8807/NJ 8810</strain>
        <tissue evidence="1">Young leaf</tissue>
    </source>
</reference>
<protein>
    <submittedName>
        <fullName evidence="1">Uncharacterized protein</fullName>
    </submittedName>
</protein>
<name>A0ACB7YTC4_9ERIC</name>
<comment type="caution">
    <text evidence="1">The sequence shown here is derived from an EMBL/GenBank/DDBJ whole genome shotgun (WGS) entry which is preliminary data.</text>
</comment>
<accession>A0ACB7YTC4</accession>
<sequence length="180" mass="20309">MSPITRLVFEIADRALSSAEMAGKVWVELRKAETGLQPKCIFVGQDSVNNFRSGCRRFDLGLKRVWKSDLSYWGFRRGLGFRQNEGSGSSYVVEGSPAECAGILNGDVIVRCAGKDVGSFLEFCGRIWDKKKESVKLVVIRATSGDRLKLKLKLEEASPDKFYQWPLPEECWVPVKRTRI</sequence>
<gene>
    <name evidence="1" type="ORF">Vadar_004790</name>
</gene>
<dbReference type="EMBL" id="CM037153">
    <property type="protein sequence ID" value="KAH7856726.1"/>
    <property type="molecule type" value="Genomic_DNA"/>
</dbReference>
<dbReference type="Proteomes" id="UP000828048">
    <property type="component" value="Chromosome 3"/>
</dbReference>